<dbReference type="Pfam" id="PF13589">
    <property type="entry name" value="HATPase_c_3"/>
    <property type="match status" value="1"/>
</dbReference>
<feature type="domain" description="MutL C-terminal dimerisation" evidence="7">
    <location>
        <begin position="418"/>
        <end position="567"/>
    </location>
</feature>
<protein>
    <recommendedName>
        <fullName evidence="2 5">DNA mismatch repair protein MutL</fullName>
    </recommendedName>
</protein>
<dbReference type="GO" id="GO:0005524">
    <property type="term" value="F:ATP binding"/>
    <property type="evidence" value="ECO:0007669"/>
    <property type="project" value="InterPro"/>
</dbReference>
<dbReference type="SMART" id="SM01340">
    <property type="entry name" value="DNA_mis_repair"/>
    <property type="match status" value="1"/>
</dbReference>
<feature type="region of interest" description="Disordered" evidence="6">
    <location>
        <begin position="355"/>
        <end position="378"/>
    </location>
</feature>
<dbReference type="InterPro" id="IPR038973">
    <property type="entry name" value="MutL/Mlh/Pms-like"/>
</dbReference>
<dbReference type="InterPro" id="IPR014790">
    <property type="entry name" value="MutL_C"/>
</dbReference>
<dbReference type="SUPFAM" id="SSF54211">
    <property type="entry name" value="Ribosomal protein S5 domain 2-like"/>
    <property type="match status" value="1"/>
</dbReference>
<evidence type="ECO:0000313" key="9">
    <source>
        <dbReference type="EMBL" id="QGT79127.1"/>
    </source>
</evidence>
<gene>
    <name evidence="5 9" type="primary">mutL</name>
    <name evidence="9" type="ORF">GM160_09635</name>
</gene>
<dbReference type="InterPro" id="IPR014721">
    <property type="entry name" value="Ribsml_uS5_D2-typ_fold_subgr"/>
</dbReference>
<dbReference type="FunFam" id="3.30.565.10:FF:000003">
    <property type="entry name" value="DNA mismatch repair endonuclease MutL"/>
    <property type="match status" value="1"/>
</dbReference>
<dbReference type="Pfam" id="PF08676">
    <property type="entry name" value="MutL_C"/>
    <property type="match status" value="1"/>
</dbReference>
<dbReference type="PANTHER" id="PTHR10073:SF12">
    <property type="entry name" value="DNA MISMATCH REPAIR PROTEIN MLH1"/>
    <property type="match status" value="1"/>
</dbReference>
<keyword evidence="9" id="KW-0540">Nuclease</keyword>
<keyword evidence="9" id="KW-0378">Hydrolase</keyword>
<dbReference type="InterPro" id="IPR013507">
    <property type="entry name" value="DNA_mismatch_S5_2-like"/>
</dbReference>
<dbReference type="Proteomes" id="UP000427716">
    <property type="component" value="Chromosome"/>
</dbReference>
<dbReference type="PANTHER" id="PTHR10073">
    <property type="entry name" value="DNA MISMATCH REPAIR PROTEIN MLH, PMS, MUTL"/>
    <property type="match status" value="1"/>
</dbReference>
<organism evidence="9 10">
    <name type="scientific">Guyparkeria halophila</name>
    <dbReference type="NCBI Taxonomy" id="47960"/>
    <lineage>
        <taxon>Bacteria</taxon>
        <taxon>Pseudomonadati</taxon>
        <taxon>Pseudomonadota</taxon>
        <taxon>Gammaproteobacteria</taxon>
        <taxon>Chromatiales</taxon>
        <taxon>Thioalkalibacteraceae</taxon>
        <taxon>Guyparkeria</taxon>
    </lineage>
</organism>
<dbReference type="PROSITE" id="PS00058">
    <property type="entry name" value="DNA_MISMATCH_REPAIR_1"/>
    <property type="match status" value="1"/>
</dbReference>
<keyword evidence="9" id="KW-0255">Endonuclease</keyword>
<feature type="domain" description="DNA mismatch repair protein S5" evidence="8">
    <location>
        <begin position="209"/>
        <end position="327"/>
    </location>
</feature>
<dbReference type="InterPro" id="IPR042120">
    <property type="entry name" value="MutL_C_dimsub"/>
</dbReference>
<dbReference type="Gene3D" id="3.30.565.10">
    <property type="entry name" value="Histidine kinase-like ATPase, C-terminal domain"/>
    <property type="match status" value="1"/>
</dbReference>
<dbReference type="GO" id="GO:0032300">
    <property type="term" value="C:mismatch repair complex"/>
    <property type="evidence" value="ECO:0007669"/>
    <property type="project" value="InterPro"/>
</dbReference>
<dbReference type="InterPro" id="IPR002099">
    <property type="entry name" value="MutL/Mlh/PMS"/>
</dbReference>
<dbReference type="InterPro" id="IPR036890">
    <property type="entry name" value="HATPase_C_sf"/>
</dbReference>
<dbReference type="KEGG" id="ghl:GM160_09635"/>
<dbReference type="EMBL" id="CP046415">
    <property type="protein sequence ID" value="QGT79127.1"/>
    <property type="molecule type" value="Genomic_DNA"/>
</dbReference>
<dbReference type="InterPro" id="IPR020568">
    <property type="entry name" value="Ribosomal_Su5_D2-typ_SF"/>
</dbReference>
<dbReference type="GO" id="GO:0030983">
    <property type="term" value="F:mismatched DNA binding"/>
    <property type="evidence" value="ECO:0007669"/>
    <property type="project" value="InterPro"/>
</dbReference>
<dbReference type="InterPro" id="IPR014762">
    <property type="entry name" value="DNA_mismatch_repair_CS"/>
</dbReference>
<reference evidence="9 10" key="1">
    <citation type="submission" date="2019-11" db="EMBL/GenBank/DDBJ databases">
        <authorList>
            <person name="Zhang J."/>
            <person name="Sun C."/>
        </authorList>
    </citation>
    <scope>NUCLEOTIDE SEQUENCE [LARGE SCALE GENOMIC DNA]</scope>
    <source>
        <strain evidence="10">sp2</strain>
    </source>
</reference>
<evidence type="ECO:0000256" key="3">
    <source>
        <dbReference type="ARBA" id="ARBA00022763"/>
    </source>
</evidence>
<evidence type="ECO:0000256" key="5">
    <source>
        <dbReference type="HAMAP-Rule" id="MF_00149"/>
    </source>
</evidence>
<comment type="function">
    <text evidence="5">This protein is involved in the repair of mismatches in DNA. It is required for dam-dependent methyl-directed DNA mismatch repair. May act as a 'molecular matchmaker', a protein that promotes the formation of a stable complex between two or more DNA-binding proteins in an ATP-dependent manner without itself being part of a final effector complex.</text>
</comment>
<dbReference type="Pfam" id="PF01119">
    <property type="entry name" value="DNA_mis_repair"/>
    <property type="match status" value="1"/>
</dbReference>
<name>A0A6I6D4C7_9GAMM</name>
<dbReference type="CDD" id="cd03482">
    <property type="entry name" value="MutL_Trans_MutL"/>
    <property type="match status" value="1"/>
</dbReference>
<dbReference type="SUPFAM" id="SSF55874">
    <property type="entry name" value="ATPase domain of HSP90 chaperone/DNA topoisomerase II/histidine kinase"/>
    <property type="match status" value="1"/>
</dbReference>
<keyword evidence="4 5" id="KW-0234">DNA repair</keyword>
<dbReference type="NCBIfam" id="TIGR00585">
    <property type="entry name" value="mutl"/>
    <property type="match status" value="1"/>
</dbReference>
<keyword evidence="10" id="KW-1185">Reference proteome</keyword>
<sequence>MAEIRQLPQSLVNQIAAGEVVERPASVIKELVENALDAGADRIEVQVVAGGVKQLSVRDNGHGMPPEQLPLAISPHATSKIRDLDDLEAVASFGFRGEALASIQSISRLRLVSRTADHEHGWELAPGVFDEPRPTPAKPGTLVDVRDLFFNVPARRKFLRTERTEFGHVDQLLRKLALANPEVAFRLSHNDRVVFDLPAVDLDSIEQRIAAVLGRGFLDEAREIDAAASGFALQGLVASPQYARASTDQQLFFVNGRVVRDRLVAHAIRRAYSDVLHHARHPAYVLSLRLDPATVDVNVHPTKAEVRFRDARGVHDFLFQSVHRALATPGGAVSPGAAEPGEAMASAMPIAGGAPGPSAAPSFATGGAPGRSSSGSLGGRSAQGYFSLLEQGRAGEAAGDRVAEPLPADAEIPPLGYAIAHLGEIYILARNRDGLIIVDAHAAAERVTYERLKQGWRERALSVAPLLLPVDIAVSPAEAEAFETWQEAFAAAGVVLDRIGPERVRVREVPVMLREADIETLVREMFAEMRRVPLAGDDVPRALVGDRIDEILSTMACHGSVRANRRLTVPEMNTLLRDMERTERSDQCNHGRPTWRRLTIEELDRWFMRGQ</sequence>
<proteinExistence type="inferred from homology"/>
<evidence type="ECO:0000313" key="10">
    <source>
        <dbReference type="Proteomes" id="UP000427716"/>
    </source>
</evidence>
<evidence type="ECO:0000256" key="2">
    <source>
        <dbReference type="ARBA" id="ARBA00021975"/>
    </source>
</evidence>
<evidence type="ECO:0000256" key="4">
    <source>
        <dbReference type="ARBA" id="ARBA00023204"/>
    </source>
</evidence>
<dbReference type="InterPro" id="IPR020667">
    <property type="entry name" value="DNA_mismatch_repair_MutL"/>
</dbReference>
<evidence type="ECO:0000259" key="8">
    <source>
        <dbReference type="SMART" id="SM01340"/>
    </source>
</evidence>
<dbReference type="Gene3D" id="3.30.230.10">
    <property type="match status" value="1"/>
</dbReference>
<dbReference type="GO" id="GO:0004519">
    <property type="term" value="F:endonuclease activity"/>
    <property type="evidence" value="ECO:0007669"/>
    <property type="project" value="UniProtKB-KW"/>
</dbReference>
<comment type="similarity">
    <text evidence="1 5">Belongs to the DNA mismatch repair MutL/HexB family.</text>
</comment>
<dbReference type="Gene3D" id="3.30.1540.20">
    <property type="entry name" value="MutL, C-terminal domain, dimerisation subdomain"/>
    <property type="match status" value="1"/>
</dbReference>
<dbReference type="GO" id="GO:0140664">
    <property type="term" value="F:ATP-dependent DNA damage sensor activity"/>
    <property type="evidence" value="ECO:0007669"/>
    <property type="project" value="InterPro"/>
</dbReference>
<dbReference type="SMART" id="SM00853">
    <property type="entry name" value="MutL_C"/>
    <property type="match status" value="1"/>
</dbReference>
<keyword evidence="3 5" id="KW-0227">DNA damage</keyword>
<dbReference type="GO" id="GO:0016887">
    <property type="term" value="F:ATP hydrolysis activity"/>
    <property type="evidence" value="ECO:0007669"/>
    <property type="project" value="InterPro"/>
</dbReference>
<dbReference type="Gene3D" id="3.30.1370.100">
    <property type="entry name" value="MutL, C-terminal domain, regulatory subdomain"/>
    <property type="match status" value="1"/>
</dbReference>
<evidence type="ECO:0000256" key="6">
    <source>
        <dbReference type="SAM" id="MobiDB-lite"/>
    </source>
</evidence>
<dbReference type="SUPFAM" id="SSF118116">
    <property type="entry name" value="DNA mismatch repair protein MutL"/>
    <property type="match status" value="1"/>
</dbReference>
<dbReference type="AlphaFoldDB" id="A0A6I6D4C7"/>
<dbReference type="GO" id="GO:0006298">
    <property type="term" value="P:mismatch repair"/>
    <property type="evidence" value="ECO:0007669"/>
    <property type="project" value="UniProtKB-UniRule"/>
</dbReference>
<dbReference type="InterPro" id="IPR042121">
    <property type="entry name" value="MutL_C_regsub"/>
</dbReference>
<evidence type="ECO:0000259" key="7">
    <source>
        <dbReference type="SMART" id="SM00853"/>
    </source>
</evidence>
<dbReference type="InterPro" id="IPR037198">
    <property type="entry name" value="MutL_C_sf"/>
</dbReference>
<dbReference type="HAMAP" id="MF_00149">
    <property type="entry name" value="DNA_mis_repair"/>
    <property type="match status" value="1"/>
</dbReference>
<evidence type="ECO:0000256" key="1">
    <source>
        <dbReference type="ARBA" id="ARBA00006082"/>
    </source>
</evidence>
<accession>A0A6I6D4C7</accession>
<dbReference type="RefSeq" id="WP_156574834.1">
    <property type="nucleotide sequence ID" value="NZ_CP046415.1"/>
</dbReference>
<dbReference type="CDD" id="cd16926">
    <property type="entry name" value="HATPase_MutL-MLH-PMS-like"/>
    <property type="match status" value="1"/>
</dbReference>